<keyword evidence="2" id="KW-1185">Reference proteome</keyword>
<sequence length="73" mass="8383">MSILREKIEDFKLIVSCRNNTNRSLQTSNTTFLSSLLPGLRGAAWVLPGRVVEFNHCSLQIILCRCCYLDIYF</sequence>
<accession>A0A0C9YIC2</accession>
<reference evidence="1 2" key="1">
    <citation type="submission" date="2014-04" db="EMBL/GenBank/DDBJ databases">
        <authorList>
            <consortium name="DOE Joint Genome Institute"/>
            <person name="Kuo A."/>
            <person name="Kohler A."/>
            <person name="Nagy L.G."/>
            <person name="Floudas D."/>
            <person name="Copeland A."/>
            <person name="Barry K.W."/>
            <person name="Cichocki N."/>
            <person name="Veneault-Fourrey C."/>
            <person name="LaButti K."/>
            <person name="Lindquist E.A."/>
            <person name="Lipzen A."/>
            <person name="Lundell T."/>
            <person name="Morin E."/>
            <person name="Murat C."/>
            <person name="Sun H."/>
            <person name="Tunlid A."/>
            <person name="Henrissat B."/>
            <person name="Grigoriev I.V."/>
            <person name="Hibbett D.S."/>
            <person name="Martin F."/>
            <person name="Nordberg H.P."/>
            <person name="Cantor M.N."/>
            <person name="Hua S.X."/>
        </authorList>
    </citation>
    <scope>NUCLEOTIDE SEQUENCE [LARGE SCALE GENOMIC DNA]</scope>
    <source>
        <strain evidence="1 2">LaAM-08-1</strain>
    </source>
</reference>
<evidence type="ECO:0000313" key="1">
    <source>
        <dbReference type="EMBL" id="KIK07823.1"/>
    </source>
</evidence>
<dbReference type="Proteomes" id="UP000054477">
    <property type="component" value="Unassembled WGS sequence"/>
</dbReference>
<protein>
    <submittedName>
        <fullName evidence="1">Unplaced genomic scaffold K443scaffold_10, whole genome shotgun sequence</fullName>
    </submittedName>
</protein>
<gene>
    <name evidence="1" type="ORF">K443DRAFT_151610</name>
</gene>
<dbReference type="AlphaFoldDB" id="A0A0C9YIC2"/>
<dbReference type="EMBL" id="KN838545">
    <property type="protein sequence ID" value="KIK07823.1"/>
    <property type="molecule type" value="Genomic_DNA"/>
</dbReference>
<evidence type="ECO:0000313" key="2">
    <source>
        <dbReference type="Proteomes" id="UP000054477"/>
    </source>
</evidence>
<dbReference type="HOGENOM" id="CLU_2705165_0_0_1"/>
<reference evidence="2" key="2">
    <citation type="submission" date="2015-01" db="EMBL/GenBank/DDBJ databases">
        <title>Evolutionary Origins and Diversification of the Mycorrhizal Mutualists.</title>
        <authorList>
            <consortium name="DOE Joint Genome Institute"/>
            <consortium name="Mycorrhizal Genomics Consortium"/>
            <person name="Kohler A."/>
            <person name="Kuo A."/>
            <person name="Nagy L.G."/>
            <person name="Floudas D."/>
            <person name="Copeland A."/>
            <person name="Barry K.W."/>
            <person name="Cichocki N."/>
            <person name="Veneault-Fourrey C."/>
            <person name="LaButti K."/>
            <person name="Lindquist E.A."/>
            <person name="Lipzen A."/>
            <person name="Lundell T."/>
            <person name="Morin E."/>
            <person name="Murat C."/>
            <person name="Riley R."/>
            <person name="Ohm R."/>
            <person name="Sun H."/>
            <person name="Tunlid A."/>
            <person name="Henrissat B."/>
            <person name="Grigoriev I.V."/>
            <person name="Hibbett D.S."/>
            <person name="Martin F."/>
        </authorList>
    </citation>
    <scope>NUCLEOTIDE SEQUENCE [LARGE SCALE GENOMIC DNA]</scope>
    <source>
        <strain evidence="2">LaAM-08-1</strain>
    </source>
</reference>
<organism evidence="1 2">
    <name type="scientific">Laccaria amethystina LaAM-08-1</name>
    <dbReference type="NCBI Taxonomy" id="1095629"/>
    <lineage>
        <taxon>Eukaryota</taxon>
        <taxon>Fungi</taxon>
        <taxon>Dikarya</taxon>
        <taxon>Basidiomycota</taxon>
        <taxon>Agaricomycotina</taxon>
        <taxon>Agaricomycetes</taxon>
        <taxon>Agaricomycetidae</taxon>
        <taxon>Agaricales</taxon>
        <taxon>Agaricineae</taxon>
        <taxon>Hydnangiaceae</taxon>
        <taxon>Laccaria</taxon>
    </lineage>
</organism>
<name>A0A0C9YIC2_9AGAR</name>
<proteinExistence type="predicted"/>